<dbReference type="GO" id="GO:0003677">
    <property type="term" value="F:DNA binding"/>
    <property type="evidence" value="ECO:0007669"/>
    <property type="project" value="UniProtKB-KW"/>
</dbReference>
<keyword evidence="6" id="KW-0239">DNA-directed DNA polymerase</keyword>
<dbReference type="Pfam" id="PF03175">
    <property type="entry name" value="DNA_pol_B_2"/>
    <property type="match status" value="1"/>
</dbReference>
<dbReference type="InterPro" id="IPR004868">
    <property type="entry name" value="DNA-dir_DNA_pol_B_mt/vir"/>
</dbReference>
<dbReference type="EMBL" id="OP150929">
    <property type="protein sequence ID" value="UZF96941.1"/>
    <property type="molecule type" value="Genomic_DNA"/>
</dbReference>
<dbReference type="GO" id="GO:0003887">
    <property type="term" value="F:DNA-directed DNA polymerase activity"/>
    <property type="evidence" value="ECO:0007669"/>
    <property type="project" value="UniProtKB-KW"/>
</dbReference>
<keyword evidence="3" id="KW-0808">Transferase</keyword>
<dbReference type="GO" id="GO:0042025">
    <property type="term" value="C:host cell nucleus"/>
    <property type="evidence" value="ECO:0007669"/>
    <property type="project" value="UniProtKB-SubCell"/>
</dbReference>
<keyword evidence="7" id="KW-1194">Viral DNA replication</keyword>
<proteinExistence type="inferred from homology"/>
<organism evidence="11">
    <name type="scientific">ibex adenovirus 1</name>
    <dbReference type="NCBI Taxonomy" id="2993451"/>
    <lineage>
        <taxon>Viruses</taxon>
        <taxon>Varidnaviria</taxon>
        <taxon>Bamfordvirae</taxon>
        <taxon>Preplasmiviricota</taxon>
        <taxon>Polisuviricotina</taxon>
        <taxon>Pharingeaviricetes</taxon>
        <taxon>Rowavirales</taxon>
        <taxon>Adenoviridae</taxon>
        <taxon>Mastadenovirus</taxon>
        <taxon>Mastadenovirus ovisprimum</taxon>
    </lineage>
</organism>
<accession>A0A9E8CZP4</accession>
<name>A0A9E8CZP4_9ADEN</name>
<keyword evidence="4" id="KW-0548">Nucleotidyltransferase</keyword>
<dbReference type="EC" id="2.7.7.7" evidence="2"/>
<dbReference type="GO" id="GO:0006260">
    <property type="term" value="P:DNA replication"/>
    <property type="evidence" value="ECO:0007669"/>
    <property type="project" value="UniProtKB-KW"/>
</dbReference>
<evidence type="ECO:0000313" key="11">
    <source>
        <dbReference type="EMBL" id="UZF96941.1"/>
    </source>
</evidence>
<comment type="catalytic activity">
    <reaction evidence="9">
        <text>DNA(n) + a 2'-deoxyribonucleoside 5'-triphosphate = DNA(n+1) + diphosphate</text>
        <dbReference type="Rhea" id="RHEA:22508"/>
        <dbReference type="Rhea" id="RHEA-COMP:17339"/>
        <dbReference type="Rhea" id="RHEA-COMP:17340"/>
        <dbReference type="ChEBI" id="CHEBI:33019"/>
        <dbReference type="ChEBI" id="CHEBI:61560"/>
        <dbReference type="ChEBI" id="CHEBI:173112"/>
        <dbReference type="EC" id="2.7.7.7"/>
    </reaction>
</comment>
<feature type="non-terminal residue" evidence="11">
    <location>
        <position position="91"/>
    </location>
</feature>
<keyword evidence="8" id="KW-0238">DNA-binding</keyword>
<dbReference type="GO" id="GO:0039693">
    <property type="term" value="P:viral DNA genome replication"/>
    <property type="evidence" value="ECO:0007669"/>
    <property type="project" value="UniProtKB-KW"/>
</dbReference>
<evidence type="ECO:0000256" key="2">
    <source>
        <dbReference type="ARBA" id="ARBA00012417"/>
    </source>
</evidence>
<sequence length="91" mass="10094">SALTHPFPAGQPLNPFERALAVAQWERKLEALNVKIDYFDAQLLPGIFTIDADPPDEAFLDELPPFCSRKGGRLCWTNEPLRGEVATSVDV</sequence>
<comment type="similarity">
    <text evidence="1">Belongs to the DNA polymerase type-B family.</text>
</comment>
<keyword evidence="5" id="KW-0235">DNA replication</keyword>
<evidence type="ECO:0000256" key="5">
    <source>
        <dbReference type="ARBA" id="ARBA00022705"/>
    </source>
</evidence>
<evidence type="ECO:0000256" key="1">
    <source>
        <dbReference type="ARBA" id="ARBA00005755"/>
    </source>
</evidence>
<evidence type="ECO:0000256" key="3">
    <source>
        <dbReference type="ARBA" id="ARBA00022679"/>
    </source>
</evidence>
<evidence type="ECO:0000256" key="8">
    <source>
        <dbReference type="ARBA" id="ARBA00023125"/>
    </source>
</evidence>
<reference evidence="11" key="1">
    <citation type="journal article" date="2022" name="Transbound. Emerg. Dis.">
        <title>First DNA sequence proof for the occurrence of bovine adenovirus types 10 and 11 in continental Europe.</title>
        <authorList>
            <person name="Vidovszky M.Z."/>
            <person name="Boszormenyi K.P."/>
            <person name="Surjan A."/>
            <person name="Varga T."/>
            <person name="Dan A."/>
            <person name="Benko M."/>
            <person name="Harrach B."/>
        </authorList>
    </citation>
    <scope>NUCLEOTIDE SEQUENCE</scope>
    <source>
        <strain evidence="11">AB063</strain>
    </source>
</reference>
<evidence type="ECO:0000256" key="7">
    <source>
        <dbReference type="ARBA" id="ARBA00023109"/>
    </source>
</evidence>
<dbReference type="GO" id="GO:0000166">
    <property type="term" value="F:nucleotide binding"/>
    <property type="evidence" value="ECO:0007669"/>
    <property type="project" value="InterPro"/>
</dbReference>
<evidence type="ECO:0000256" key="9">
    <source>
        <dbReference type="ARBA" id="ARBA00049244"/>
    </source>
</evidence>
<feature type="domain" description="DNA-directed DNA polymerase family B mitochondria/virus" evidence="10">
    <location>
        <begin position="1"/>
        <end position="90"/>
    </location>
</feature>
<evidence type="ECO:0000256" key="4">
    <source>
        <dbReference type="ARBA" id="ARBA00022695"/>
    </source>
</evidence>
<evidence type="ECO:0000259" key="10">
    <source>
        <dbReference type="Pfam" id="PF03175"/>
    </source>
</evidence>
<protein>
    <recommendedName>
        <fullName evidence="2">DNA-directed DNA polymerase</fullName>
        <ecNumber evidence="2">2.7.7.7</ecNumber>
    </recommendedName>
</protein>
<evidence type="ECO:0000256" key="6">
    <source>
        <dbReference type="ARBA" id="ARBA00022932"/>
    </source>
</evidence>
<feature type="non-terminal residue" evidence="11">
    <location>
        <position position="1"/>
    </location>
</feature>